<dbReference type="InterPro" id="IPR023214">
    <property type="entry name" value="HAD_sf"/>
</dbReference>
<dbReference type="GO" id="GO:0009062">
    <property type="term" value="P:fatty acid catabolic process"/>
    <property type="evidence" value="ECO:0007669"/>
    <property type="project" value="TreeGrafter"/>
</dbReference>
<evidence type="ECO:0000313" key="8">
    <source>
        <dbReference type="EMBL" id="KAF9958208.1"/>
    </source>
</evidence>
<keyword evidence="4" id="KW-0597">Phosphoprotein</keyword>
<dbReference type="Proteomes" id="UP000738359">
    <property type="component" value="Unassembled WGS sequence"/>
</dbReference>
<evidence type="ECO:0000256" key="2">
    <source>
        <dbReference type="ARBA" id="ARBA00005476"/>
    </source>
</evidence>
<feature type="region of interest" description="Disordered" evidence="6">
    <location>
        <begin position="563"/>
        <end position="588"/>
    </location>
</feature>
<comment type="cofactor">
    <cofactor evidence="1">
        <name>Mg(2+)</name>
        <dbReference type="ChEBI" id="CHEBI:18420"/>
    </cofactor>
</comment>
<organism evidence="8 9">
    <name type="scientific">Mortierella alpina</name>
    <name type="common">Oleaginous fungus</name>
    <name type="synonym">Mortierella renispora</name>
    <dbReference type="NCBI Taxonomy" id="64518"/>
    <lineage>
        <taxon>Eukaryota</taxon>
        <taxon>Fungi</taxon>
        <taxon>Fungi incertae sedis</taxon>
        <taxon>Mucoromycota</taxon>
        <taxon>Mortierellomycotina</taxon>
        <taxon>Mortierellomycetes</taxon>
        <taxon>Mortierellales</taxon>
        <taxon>Mortierellaceae</taxon>
        <taxon>Mortierella</taxon>
    </lineage>
</organism>
<feature type="region of interest" description="Disordered" evidence="6">
    <location>
        <begin position="924"/>
        <end position="964"/>
    </location>
</feature>
<proteinExistence type="inferred from homology"/>
<keyword evidence="9" id="KW-1185">Reference proteome</keyword>
<dbReference type="PANTHER" id="PTHR12181">
    <property type="entry name" value="LIPIN"/>
    <property type="match status" value="1"/>
</dbReference>
<accession>A0A9P6J249</accession>
<dbReference type="Gene3D" id="3.40.50.1000">
    <property type="entry name" value="HAD superfamily/HAD-like"/>
    <property type="match status" value="1"/>
</dbReference>
<comment type="similarity">
    <text evidence="2">Belongs to the lipin family.</text>
</comment>
<dbReference type="EMBL" id="JAAAHY010000740">
    <property type="protein sequence ID" value="KAF9958208.1"/>
    <property type="molecule type" value="Genomic_DNA"/>
</dbReference>
<feature type="compositionally biased region" description="Polar residues" evidence="6">
    <location>
        <begin position="925"/>
        <end position="939"/>
    </location>
</feature>
<evidence type="ECO:0000259" key="7">
    <source>
        <dbReference type="SMART" id="SM00775"/>
    </source>
</evidence>
<feature type="compositionally biased region" description="Polar residues" evidence="6">
    <location>
        <begin position="299"/>
        <end position="312"/>
    </location>
</feature>
<dbReference type="InterPro" id="IPR036412">
    <property type="entry name" value="HAD-like_sf"/>
</dbReference>
<gene>
    <name evidence="8" type="ORF">BGZ70_009284</name>
</gene>
<dbReference type="Pfam" id="PF04571">
    <property type="entry name" value="Lipin_N"/>
    <property type="match status" value="1"/>
</dbReference>
<evidence type="ECO:0000256" key="6">
    <source>
        <dbReference type="SAM" id="MobiDB-lite"/>
    </source>
</evidence>
<feature type="region of interest" description="Disordered" evidence="6">
    <location>
        <begin position="389"/>
        <end position="455"/>
    </location>
</feature>
<dbReference type="Pfam" id="PF08235">
    <property type="entry name" value="LNS2"/>
    <property type="match status" value="1"/>
</dbReference>
<reference evidence="8" key="1">
    <citation type="journal article" date="2020" name="Fungal Divers.">
        <title>Resolving the Mortierellaceae phylogeny through synthesis of multi-gene phylogenetics and phylogenomics.</title>
        <authorList>
            <person name="Vandepol N."/>
            <person name="Liber J."/>
            <person name="Desiro A."/>
            <person name="Na H."/>
            <person name="Kennedy M."/>
            <person name="Barry K."/>
            <person name="Grigoriev I.V."/>
            <person name="Miller A.N."/>
            <person name="O'Donnell K."/>
            <person name="Stajich J.E."/>
            <person name="Bonito G."/>
        </authorList>
    </citation>
    <scope>NUCLEOTIDE SEQUENCE</scope>
    <source>
        <strain evidence="8">CK1249</strain>
    </source>
</reference>
<dbReference type="Pfam" id="PF16876">
    <property type="entry name" value="Lipin_mid"/>
    <property type="match status" value="1"/>
</dbReference>
<evidence type="ECO:0000313" key="9">
    <source>
        <dbReference type="Proteomes" id="UP000738359"/>
    </source>
</evidence>
<dbReference type="GO" id="GO:0019432">
    <property type="term" value="P:triglyceride biosynthetic process"/>
    <property type="evidence" value="ECO:0007669"/>
    <property type="project" value="TreeGrafter"/>
</dbReference>
<dbReference type="GO" id="GO:0005634">
    <property type="term" value="C:nucleus"/>
    <property type="evidence" value="ECO:0007669"/>
    <property type="project" value="TreeGrafter"/>
</dbReference>
<feature type="compositionally biased region" description="Basic residues" evidence="6">
    <location>
        <begin position="412"/>
        <end position="423"/>
    </location>
</feature>
<dbReference type="SMART" id="SM00775">
    <property type="entry name" value="LNS2"/>
    <property type="match status" value="1"/>
</dbReference>
<dbReference type="SUPFAM" id="SSF56784">
    <property type="entry name" value="HAD-like"/>
    <property type="match status" value="1"/>
</dbReference>
<dbReference type="OrthoDB" id="4567at2759"/>
<protein>
    <recommendedName>
        <fullName evidence="3">phosphatidate phosphatase</fullName>
        <ecNumber evidence="3">3.1.3.4</ecNumber>
    </recommendedName>
</protein>
<dbReference type="InterPro" id="IPR031315">
    <property type="entry name" value="LNS2/PITP"/>
</dbReference>
<evidence type="ECO:0000256" key="5">
    <source>
        <dbReference type="ARBA" id="ARBA00022801"/>
    </source>
</evidence>
<dbReference type="InterPro" id="IPR026058">
    <property type="entry name" value="LIPIN"/>
</dbReference>
<dbReference type="PANTHER" id="PTHR12181:SF12">
    <property type="entry name" value="PHOSPHATIDATE PHOSPHATASE"/>
    <property type="match status" value="1"/>
</dbReference>
<sequence length="1194" mass="131426">MQSVGSIFSTVSKFYYELNPATLSGAIDVVVVEQADGELSCSPFHVRFGKLSILRPQEKVVEVTINGCVVDFPMKVGDAGEAFFVFETEQEVPEEFATSPLAGPSTDKVEEDIVYLDLAQGNNSTTHPPDDAALDTGYVSAHSGHGSEFEEDERADLSPELDKNTHYASVVKFGGAKGQSRPQSTFNKAATPVHAFMEERVQRWSLTMSLPPSPVLKARDIMENFQPIDSAGPFDDGRENTEHLLAPKLISSNMRGHRGSLAHPQDHMIMDMTGYKTEDSAGETDLDSDASGEHEADTSPMTADTSSTSAHVSSDLDPRLPSRSAARSPLRPKGNTGLGTLPNRRSSSMPNLKDLGEDNELSPNTPAILRRFPSKNLSSMFLVKGDFRDESSSSSSVASSPPPPEVSEQSPKSRHRHHHHHHKEHNEGAHPRRHSHKPSQQAQVKKAPPRSNPAVNALSDTELEEASEALFAANQVSFDEFSKDPLKILNNKNLVCLINDRYFTWTVAGPYLSSLILFRKPLSDETLHQLSAKDPRHLSDRLSIQDDPPTRFGALSRWLRGSQTSSHLSAMEQGQRQRPSSMNNALQSAQPEAIEDLQAVKVEAISKDTALLQPEETRHESLVRELEPMTRSTSLPIDNGVAGSMSDEHAGKPPPTHPAREINKRYAKTLRLTSEQLKSLSLKKGANTLTFSVTSSYQGKAVCSAKLFLWDHDYQVVISDIDGTITKSDALGHIFTMAGKDWTHSGVAKLYTDIVNNGYHILYLTSRAIGQADYTRKYLKNVEQNNYQLPDGPVIMSPDRLMTAFHREVIMRKPEEFKMACLRDIRRLFGDRNPFYAGFGNRITDALSYRSVNVPSSRIFTIDSGGEVKLELLSSYKSSYLALNDLVNEIFPGKRQAPEFNDWNFWRAPSLTSAGPLKTRASIPTFASSTPTAPNSYPSAKQLRSPHQSQSGSSPPPPVSAPSGLQIADRTRRLSLSLMRYGSLPAPSSAPALRPFTDSPGSIVGMESSEKGAVVDGHHAALGPLGSPSLESNADGVDPMSVPAVKKKVSSFSVSPPQLASRLSESVMPFLRRRTSKLEQEQENEQDQQQEQQEQEQERDLQFQGSAVAGGDPLAYNREYGKEKVAAGYLQEDHELGGEFEDQEGEGAEGYVGYYEDDDGDLEEEEEEEEEENQLEGEDDDDDDVELNIDAPFL</sequence>
<dbReference type="InterPro" id="IPR013209">
    <property type="entry name" value="LNS2"/>
</dbReference>
<dbReference type="InterPro" id="IPR031703">
    <property type="entry name" value="Lipin_mid"/>
</dbReference>
<feature type="compositionally biased region" description="Acidic residues" evidence="6">
    <location>
        <begin position="1155"/>
        <end position="1187"/>
    </location>
</feature>
<feature type="region of interest" description="Disordered" evidence="6">
    <location>
        <begin position="278"/>
        <end position="367"/>
    </location>
</feature>
<feature type="domain" description="LNS2/PITP" evidence="7">
    <location>
        <begin position="716"/>
        <end position="871"/>
    </location>
</feature>
<dbReference type="FunFam" id="3.40.50.1000:FF:000063">
    <property type="entry name" value="Nuclear elongation and deformation protein"/>
    <property type="match status" value="1"/>
</dbReference>
<evidence type="ECO:0000256" key="3">
    <source>
        <dbReference type="ARBA" id="ARBA00012638"/>
    </source>
</evidence>
<dbReference type="GO" id="GO:0008195">
    <property type="term" value="F:phosphatidate phosphatase activity"/>
    <property type="evidence" value="ECO:0007669"/>
    <property type="project" value="UniProtKB-EC"/>
</dbReference>
<feature type="compositionally biased region" description="Acidic residues" evidence="6">
    <location>
        <begin position="1081"/>
        <end position="1095"/>
    </location>
</feature>
<feature type="region of interest" description="Disordered" evidence="6">
    <location>
        <begin position="1018"/>
        <end position="1039"/>
    </location>
</feature>
<dbReference type="AlphaFoldDB" id="A0A9P6J249"/>
<evidence type="ECO:0000256" key="4">
    <source>
        <dbReference type="ARBA" id="ARBA00022553"/>
    </source>
</evidence>
<feature type="region of interest" description="Disordered" evidence="6">
    <location>
        <begin position="1132"/>
        <end position="1194"/>
    </location>
</feature>
<comment type="caution">
    <text evidence="8">The sequence shown here is derived from an EMBL/GenBank/DDBJ whole genome shotgun (WGS) entry which is preliminary data.</text>
</comment>
<keyword evidence="5" id="KW-0378">Hydrolase</keyword>
<evidence type="ECO:0000256" key="1">
    <source>
        <dbReference type="ARBA" id="ARBA00001946"/>
    </source>
</evidence>
<name>A0A9P6J249_MORAP</name>
<feature type="region of interest" description="Disordered" evidence="6">
    <location>
        <begin position="1076"/>
        <end position="1115"/>
    </location>
</feature>
<dbReference type="InterPro" id="IPR007651">
    <property type="entry name" value="Lipin_N"/>
</dbReference>
<feature type="compositionally biased region" description="Acidic residues" evidence="6">
    <location>
        <begin position="1138"/>
        <end position="1147"/>
    </location>
</feature>
<feature type="compositionally biased region" description="Acidic residues" evidence="6">
    <location>
        <begin position="280"/>
        <end position="290"/>
    </location>
</feature>
<dbReference type="EC" id="3.1.3.4" evidence="3"/>